<protein>
    <submittedName>
        <fullName evidence="1">Uncharacterized protein</fullName>
    </submittedName>
</protein>
<dbReference type="AlphaFoldDB" id="A0A8S1NTD2"/>
<proteinExistence type="predicted"/>
<gene>
    <name evidence="1" type="ORF">PPRIM_AZ9-3.1.T0960159</name>
</gene>
<accession>A0A8S1NTD2</accession>
<sequence length="84" mass="9983">MDQRKKIRRKQERKLIRQGNFVSKKVYIIDKCCFKGLKGSEIFVKTGTLLELCKNLKRLTINSKKNNVNKQCFFESIDSPDEQW</sequence>
<keyword evidence="2" id="KW-1185">Reference proteome</keyword>
<dbReference type="Proteomes" id="UP000688137">
    <property type="component" value="Unassembled WGS sequence"/>
</dbReference>
<organism evidence="1 2">
    <name type="scientific">Paramecium primaurelia</name>
    <dbReference type="NCBI Taxonomy" id="5886"/>
    <lineage>
        <taxon>Eukaryota</taxon>
        <taxon>Sar</taxon>
        <taxon>Alveolata</taxon>
        <taxon>Ciliophora</taxon>
        <taxon>Intramacronucleata</taxon>
        <taxon>Oligohymenophorea</taxon>
        <taxon>Peniculida</taxon>
        <taxon>Parameciidae</taxon>
        <taxon>Paramecium</taxon>
    </lineage>
</organism>
<reference evidence="1" key="1">
    <citation type="submission" date="2021-01" db="EMBL/GenBank/DDBJ databases">
        <authorList>
            <consortium name="Genoscope - CEA"/>
            <person name="William W."/>
        </authorList>
    </citation>
    <scope>NUCLEOTIDE SEQUENCE</scope>
</reference>
<dbReference type="EMBL" id="CAJJDM010000099">
    <property type="protein sequence ID" value="CAD8094679.1"/>
    <property type="molecule type" value="Genomic_DNA"/>
</dbReference>
<evidence type="ECO:0000313" key="2">
    <source>
        <dbReference type="Proteomes" id="UP000688137"/>
    </source>
</evidence>
<comment type="caution">
    <text evidence="1">The sequence shown here is derived from an EMBL/GenBank/DDBJ whole genome shotgun (WGS) entry which is preliminary data.</text>
</comment>
<name>A0A8S1NTD2_PARPR</name>
<evidence type="ECO:0000313" key="1">
    <source>
        <dbReference type="EMBL" id="CAD8094679.1"/>
    </source>
</evidence>